<dbReference type="EMBL" id="ML991805">
    <property type="protein sequence ID" value="KAF2233637.1"/>
    <property type="molecule type" value="Genomic_DNA"/>
</dbReference>
<proteinExistence type="predicted"/>
<dbReference type="Proteomes" id="UP000800092">
    <property type="component" value="Unassembled WGS sequence"/>
</dbReference>
<protein>
    <recommendedName>
        <fullName evidence="4">Myb-like domain-containing protein</fullName>
    </recommendedName>
</protein>
<sequence>MTDFRGFDSFVNYDEAIAMPVTPRKRVKQEISDDGATPVPLSKVPRKETTPDTTAASRDERSPKPDRASRHKGTPIMLSSSGELSQLDKDIIFLYEEKGKTWDQIRKWYTRQTGETPGKSTLGNRYARIKAAGYNFTENDNQLLIESKAEVEAAFEKEKWPRISDLMAEKGSSRKYNVQTLQKQWKKAEKARKPLSDRSMIDES</sequence>
<keyword evidence="3" id="KW-1185">Reference proteome</keyword>
<gene>
    <name evidence="2" type="ORF">EV356DRAFT_503446</name>
</gene>
<dbReference type="OrthoDB" id="5375264at2759"/>
<accession>A0A6A6H6R0</accession>
<evidence type="ECO:0000313" key="3">
    <source>
        <dbReference type="Proteomes" id="UP000800092"/>
    </source>
</evidence>
<feature type="compositionally biased region" description="Basic and acidic residues" evidence="1">
    <location>
        <begin position="57"/>
        <end position="68"/>
    </location>
</feature>
<evidence type="ECO:0008006" key="4">
    <source>
        <dbReference type="Google" id="ProtNLM"/>
    </source>
</evidence>
<feature type="compositionally biased region" description="Basic and acidic residues" evidence="1">
    <location>
        <begin position="186"/>
        <end position="204"/>
    </location>
</feature>
<feature type="region of interest" description="Disordered" evidence="1">
    <location>
        <begin position="185"/>
        <end position="204"/>
    </location>
</feature>
<name>A0A6A6H6R0_VIRVR</name>
<dbReference type="AlphaFoldDB" id="A0A6A6H6R0"/>
<evidence type="ECO:0000313" key="2">
    <source>
        <dbReference type="EMBL" id="KAF2233637.1"/>
    </source>
</evidence>
<reference evidence="2" key="1">
    <citation type="journal article" date="2020" name="Stud. Mycol.">
        <title>101 Dothideomycetes genomes: a test case for predicting lifestyles and emergence of pathogens.</title>
        <authorList>
            <person name="Haridas S."/>
            <person name="Albert R."/>
            <person name="Binder M."/>
            <person name="Bloem J."/>
            <person name="Labutti K."/>
            <person name="Salamov A."/>
            <person name="Andreopoulos B."/>
            <person name="Baker S."/>
            <person name="Barry K."/>
            <person name="Bills G."/>
            <person name="Bluhm B."/>
            <person name="Cannon C."/>
            <person name="Castanera R."/>
            <person name="Culley D."/>
            <person name="Daum C."/>
            <person name="Ezra D."/>
            <person name="Gonzalez J."/>
            <person name="Henrissat B."/>
            <person name="Kuo A."/>
            <person name="Liang C."/>
            <person name="Lipzen A."/>
            <person name="Lutzoni F."/>
            <person name="Magnuson J."/>
            <person name="Mondo S."/>
            <person name="Nolan M."/>
            <person name="Ohm R."/>
            <person name="Pangilinan J."/>
            <person name="Park H.-J."/>
            <person name="Ramirez L."/>
            <person name="Alfaro M."/>
            <person name="Sun H."/>
            <person name="Tritt A."/>
            <person name="Yoshinaga Y."/>
            <person name="Zwiers L.-H."/>
            <person name="Turgeon B."/>
            <person name="Goodwin S."/>
            <person name="Spatafora J."/>
            <person name="Crous P."/>
            <person name="Grigoriev I."/>
        </authorList>
    </citation>
    <scope>NUCLEOTIDE SEQUENCE</scope>
    <source>
        <strain evidence="2">Tuck. ex Michener</strain>
    </source>
</reference>
<feature type="region of interest" description="Disordered" evidence="1">
    <location>
        <begin position="18"/>
        <end position="81"/>
    </location>
</feature>
<evidence type="ECO:0000256" key="1">
    <source>
        <dbReference type="SAM" id="MobiDB-lite"/>
    </source>
</evidence>
<organism evidence="2 3">
    <name type="scientific">Viridothelium virens</name>
    <name type="common">Speckled blister lichen</name>
    <name type="synonym">Trypethelium virens</name>
    <dbReference type="NCBI Taxonomy" id="1048519"/>
    <lineage>
        <taxon>Eukaryota</taxon>
        <taxon>Fungi</taxon>
        <taxon>Dikarya</taxon>
        <taxon>Ascomycota</taxon>
        <taxon>Pezizomycotina</taxon>
        <taxon>Dothideomycetes</taxon>
        <taxon>Dothideomycetes incertae sedis</taxon>
        <taxon>Trypetheliales</taxon>
        <taxon>Trypetheliaceae</taxon>
        <taxon>Viridothelium</taxon>
    </lineage>
</organism>